<dbReference type="EMBL" id="JACJIA010000006">
    <property type="protein sequence ID" value="MBA8953467.1"/>
    <property type="molecule type" value="Genomic_DNA"/>
</dbReference>
<protein>
    <submittedName>
        <fullName evidence="4">Serine phosphatase RsbU (Regulator of sigma subunit)</fullName>
    </submittedName>
</protein>
<dbReference type="SUPFAM" id="SSF81606">
    <property type="entry name" value="PP2C-like"/>
    <property type="match status" value="1"/>
</dbReference>
<sequence length="400" mass="42385">MSALADIARRLENIQAITDEALAHMDVEEFLDALLDRVRQVLDVDTAVVLLLDRQGRFLEATAARGIEEEVTQAAHVPVGKGFAGRVAAERRPVYIEDVASAGVFNPLLVQRGLRSLLGVPLVAGGTLVGVLHVGTLTTRRFTRDETELLQLAAARVALTVHALLTRDERAGARELQRSLVPAAPPTVPGAGLAARYRPGTASVGGDWYDVFSLPSGETGVVIGDVAGHGLSAAVVMGRMRSALRAYALESDDPAEVLARLSRKMQHFEPDAMATVLYAVCAPDLSEVRVSSAGHYAPVLAVPGSAARPLDLKTDVLIGWGEDVPRQTTAFPLPPGALLCFYTDGLVERRGGNVMDGIARLCEAVYAGPPEEVGAAVMSALIGRRSAEDDVAVLLLRRTG</sequence>
<name>A0A7W3LSL8_ACTNM</name>
<dbReference type="Pfam" id="PF07228">
    <property type="entry name" value="SpoIIE"/>
    <property type="match status" value="1"/>
</dbReference>
<comment type="caution">
    <text evidence="4">The sequence shown here is derived from an EMBL/GenBank/DDBJ whole genome shotgun (WGS) entry which is preliminary data.</text>
</comment>
<keyword evidence="5" id="KW-1185">Reference proteome</keyword>
<dbReference type="Pfam" id="PF13185">
    <property type="entry name" value="GAF_2"/>
    <property type="match status" value="1"/>
</dbReference>
<feature type="domain" description="GAF" evidence="2">
    <location>
        <begin position="26"/>
        <end position="171"/>
    </location>
</feature>
<evidence type="ECO:0000259" key="3">
    <source>
        <dbReference type="SMART" id="SM00331"/>
    </source>
</evidence>
<dbReference type="Gene3D" id="3.30.450.40">
    <property type="match status" value="1"/>
</dbReference>
<evidence type="ECO:0000313" key="4">
    <source>
        <dbReference type="EMBL" id="MBA8953467.1"/>
    </source>
</evidence>
<gene>
    <name evidence="4" type="ORF">HNR61_005117</name>
</gene>
<dbReference type="InterPro" id="IPR001932">
    <property type="entry name" value="PPM-type_phosphatase-like_dom"/>
</dbReference>
<dbReference type="RefSeq" id="WP_220509741.1">
    <property type="nucleotide sequence ID" value="NZ_BAAALP010000001.1"/>
</dbReference>
<dbReference type="SMART" id="SM00065">
    <property type="entry name" value="GAF"/>
    <property type="match status" value="1"/>
</dbReference>
<dbReference type="InterPro" id="IPR036457">
    <property type="entry name" value="PPM-type-like_dom_sf"/>
</dbReference>
<dbReference type="InterPro" id="IPR052016">
    <property type="entry name" value="Bact_Sigma-Reg"/>
</dbReference>
<feature type="domain" description="PPM-type phosphatase" evidence="3">
    <location>
        <begin position="188"/>
        <end position="398"/>
    </location>
</feature>
<proteinExistence type="predicted"/>
<reference evidence="4 5" key="1">
    <citation type="submission" date="2020-08" db="EMBL/GenBank/DDBJ databases">
        <title>Genomic Encyclopedia of Type Strains, Phase IV (KMG-IV): sequencing the most valuable type-strain genomes for metagenomic binning, comparative biology and taxonomic classification.</title>
        <authorList>
            <person name="Goeker M."/>
        </authorList>
    </citation>
    <scope>NUCLEOTIDE SEQUENCE [LARGE SCALE GENOMIC DNA]</scope>
    <source>
        <strain evidence="4 5">DSM 44197</strain>
    </source>
</reference>
<evidence type="ECO:0000313" key="5">
    <source>
        <dbReference type="Proteomes" id="UP000572680"/>
    </source>
</evidence>
<organism evidence="4 5">
    <name type="scientific">Actinomadura namibiensis</name>
    <dbReference type="NCBI Taxonomy" id="182080"/>
    <lineage>
        <taxon>Bacteria</taxon>
        <taxon>Bacillati</taxon>
        <taxon>Actinomycetota</taxon>
        <taxon>Actinomycetes</taxon>
        <taxon>Streptosporangiales</taxon>
        <taxon>Thermomonosporaceae</taxon>
        <taxon>Actinomadura</taxon>
    </lineage>
</organism>
<dbReference type="InterPro" id="IPR003018">
    <property type="entry name" value="GAF"/>
</dbReference>
<accession>A0A7W3LSL8</accession>
<dbReference type="Gene3D" id="3.60.40.10">
    <property type="entry name" value="PPM-type phosphatase domain"/>
    <property type="match status" value="1"/>
</dbReference>
<evidence type="ECO:0000259" key="2">
    <source>
        <dbReference type="SMART" id="SM00065"/>
    </source>
</evidence>
<dbReference type="Proteomes" id="UP000572680">
    <property type="component" value="Unassembled WGS sequence"/>
</dbReference>
<dbReference type="InterPro" id="IPR029016">
    <property type="entry name" value="GAF-like_dom_sf"/>
</dbReference>
<dbReference type="AlphaFoldDB" id="A0A7W3LSL8"/>
<dbReference type="PANTHER" id="PTHR43156">
    <property type="entry name" value="STAGE II SPORULATION PROTEIN E-RELATED"/>
    <property type="match status" value="1"/>
</dbReference>
<evidence type="ECO:0000256" key="1">
    <source>
        <dbReference type="ARBA" id="ARBA00022801"/>
    </source>
</evidence>
<dbReference type="SUPFAM" id="SSF55781">
    <property type="entry name" value="GAF domain-like"/>
    <property type="match status" value="1"/>
</dbReference>
<keyword evidence="1" id="KW-0378">Hydrolase</keyword>
<dbReference type="GO" id="GO:0016791">
    <property type="term" value="F:phosphatase activity"/>
    <property type="evidence" value="ECO:0007669"/>
    <property type="project" value="TreeGrafter"/>
</dbReference>
<dbReference type="SMART" id="SM00331">
    <property type="entry name" value="PP2C_SIG"/>
    <property type="match status" value="1"/>
</dbReference>
<dbReference type="PANTHER" id="PTHR43156:SF2">
    <property type="entry name" value="STAGE II SPORULATION PROTEIN E"/>
    <property type="match status" value="1"/>
</dbReference>